<dbReference type="Proteomes" id="UP000053989">
    <property type="component" value="Unassembled WGS sequence"/>
</dbReference>
<proteinExistence type="predicted"/>
<dbReference type="STRING" id="1036808.A0A0C2ZFW3"/>
<organism evidence="2 3">
    <name type="scientific">Scleroderma citrinum Foug A</name>
    <dbReference type="NCBI Taxonomy" id="1036808"/>
    <lineage>
        <taxon>Eukaryota</taxon>
        <taxon>Fungi</taxon>
        <taxon>Dikarya</taxon>
        <taxon>Basidiomycota</taxon>
        <taxon>Agaricomycotina</taxon>
        <taxon>Agaricomycetes</taxon>
        <taxon>Agaricomycetidae</taxon>
        <taxon>Boletales</taxon>
        <taxon>Sclerodermatineae</taxon>
        <taxon>Sclerodermataceae</taxon>
        <taxon>Scleroderma</taxon>
    </lineage>
</organism>
<dbReference type="EMBL" id="KN822241">
    <property type="protein sequence ID" value="KIM51767.1"/>
    <property type="molecule type" value="Genomic_DNA"/>
</dbReference>
<reference evidence="3" key="2">
    <citation type="submission" date="2015-01" db="EMBL/GenBank/DDBJ databases">
        <title>Evolutionary Origins and Diversification of the Mycorrhizal Mutualists.</title>
        <authorList>
            <consortium name="DOE Joint Genome Institute"/>
            <consortium name="Mycorrhizal Genomics Consortium"/>
            <person name="Kohler A."/>
            <person name="Kuo A."/>
            <person name="Nagy L.G."/>
            <person name="Floudas D."/>
            <person name="Copeland A."/>
            <person name="Barry K.W."/>
            <person name="Cichocki N."/>
            <person name="Veneault-Fourrey C."/>
            <person name="LaButti K."/>
            <person name="Lindquist E.A."/>
            <person name="Lipzen A."/>
            <person name="Lundell T."/>
            <person name="Morin E."/>
            <person name="Murat C."/>
            <person name="Riley R."/>
            <person name="Ohm R."/>
            <person name="Sun H."/>
            <person name="Tunlid A."/>
            <person name="Henrissat B."/>
            <person name="Grigoriev I.V."/>
            <person name="Hibbett D.S."/>
            <person name="Martin F."/>
        </authorList>
    </citation>
    <scope>NUCLEOTIDE SEQUENCE [LARGE SCALE GENOMIC DNA]</scope>
    <source>
        <strain evidence="3">Foug A</strain>
    </source>
</reference>
<dbReference type="GO" id="GO:0005524">
    <property type="term" value="F:ATP binding"/>
    <property type="evidence" value="ECO:0007669"/>
    <property type="project" value="InterPro"/>
</dbReference>
<dbReference type="AlphaFoldDB" id="A0A0C2ZFW3"/>
<dbReference type="GO" id="GO:0004674">
    <property type="term" value="F:protein serine/threonine kinase activity"/>
    <property type="evidence" value="ECO:0007669"/>
    <property type="project" value="TreeGrafter"/>
</dbReference>
<dbReference type="InterPro" id="IPR051681">
    <property type="entry name" value="Ser/Thr_Kinases-Pseudokinases"/>
</dbReference>
<dbReference type="InterPro" id="IPR000719">
    <property type="entry name" value="Prot_kinase_dom"/>
</dbReference>
<dbReference type="SUPFAM" id="SSF56112">
    <property type="entry name" value="Protein kinase-like (PK-like)"/>
    <property type="match status" value="1"/>
</dbReference>
<dbReference type="InterPro" id="IPR008271">
    <property type="entry name" value="Ser/Thr_kinase_AS"/>
</dbReference>
<gene>
    <name evidence="2" type="ORF">SCLCIDRAFT_603470</name>
</gene>
<dbReference type="SMART" id="SM00220">
    <property type="entry name" value="S_TKc"/>
    <property type="match status" value="1"/>
</dbReference>
<dbReference type="Pfam" id="PF00069">
    <property type="entry name" value="Pkinase"/>
    <property type="match status" value="1"/>
</dbReference>
<feature type="domain" description="Protein kinase" evidence="1">
    <location>
        <begin position="1"/>
        <end position="215"/>
    </location>
</feature>
<accession>A0A0C2ZFW3</accession>
<evidence type="ECO:0000313" key="3">
    <source>
        <dbReference type="Proteomes" id="UP000053989"/>
    </source>
</evidence>
<reference evidence="2 3" key="1">
    <citation type="submission" date="2014-04" db="EMBL/GenBank/DDBJ databases">
        <authorList>
            <consortium name="DOE Joint Genome Institute"/>
            <person name="Kuo A."/>
            <person name="Kohler A."/>
            <person name="Nagy L.G."/>
            <person name="Floudas D."/>
            <person name="Copeland A."/>
            <person name="Barry K.W."/>
            <person name="Cichocki N."/>
            <person name="Veneault-Fourrey C."/>
            <person name="LaButti K."/>
            <person name="Lindquist E.A."/>
            <person name="Lipzen A."/>
            <person name="Lundell T."/>
            <person name="Morin E."/>
            <person name="Murat C."/>
            <person name="Sun H."/>
            <person name="Tunlid A."/>
            <person name="Henrissat B."/>
            <person name="Grigoriev I.V."/>
            <person name="Hibbett D.S."/>
            <person name="Martin F."/>
            <person name="Nordberg H.P."/>
            <person name="Cantor M.N."/>
            <person name="Hua S.X."/>
        </authorList>
    </citation>
    <scope>NUCLEOTIDE SEQUENCE [LARGE SCALE GENOMIC DNA]</scope>
    <source>
        <strain evidence="2 3">Foug A</strain>
    </source>
</reference>
<dbReference type="Gene3D" id="1.10.510.10">
    <property type="entry name" value="Transferase(Phosphotransferase) domain 1"/>
    <property type="match status" value="1"/>
</dbReference>
<protein>
    <recommendedName>
        <fullName evidence="1">Protein kinase domain-containing protein</fullName>
    </recommendedName>
</protein>
<dbReference type="InParanoid" id="A0A0C2ZFW3"/>
<sequence length="215" mass="24070">MTVAVKTVTIPGDLQQSDTYRTDIKGALREVHTWSKLSHHNVLPLVGITTDFDHTISMVSEWMDNGNARRYVQNPEVDPRPLLHDIARGLHYLHTFQPSAIFHGDLKGQNVLISPEGRALLTGFGFSRVINSSFSIPRPLPGGGTLRWMAPEILDSGEPSDAGDVWAFGMMCLELFSRMDPFPKLRTFQAIQHAILEGQFDRPSSEETRSRLTDC</sequence>
<dbReference type="PROSITE" id="PS50011">
    <property type="entry name" value="PROTEIN_KINASE_DOM"/>
    <property type="match status" value="1"/>
</dbReference>
<dbReference type="PROSITE" id="PS00108">
    <property type="entry name" value="PROTEIN_KINASE_ST"/>
    <property type="match status" value="1"/>
</dbReference>
<dbReference type="InterPro" id="IPR011009">
    <property type="entry name" value="Kinase-like_dom_sf"/>
</dbReference>
<name>A0A0C2ZFW3_9AGAM</name>
<dbReference type="PANTHER" id="PTHR44329">
    <property type="entry name" value="SERINE/THREONINE-PROTEIN KINASE TNNI3K-RELATED"/>
    <property type="match status" value="1"/>
</dbReference>
<keyword evidence="3" id="KW-1185">Reference proteome</keyword>
<evidence type="ECO:0000259" key="1">
    <source>
        <dbReference type="PROSITE" id="PS50011"/>
    </source>
</evidence>
<dbReference type="HOGENOM" id="CLU_000288_7_18_1"/>
<evidence type="ECO:0000313" key="2">
    <source>
        <dbReference type="EMBL" id="KIM51767.1"/>
    </source>
</evidence>
<dbReference type="OrthoDB" id="431169at2759"/>